<evidence type="ECO:0000256" key="11">
    <source>
        <dbReference type="ARBA" id="ARBA00029304"/>
    </source>
</evidence>
<evidence type="ECO:0000256" key="14">
    <source>
        <dbReference type="ARBA" id="ARBA00029490"/>
    </source>
</evidence>
<name>A0A4Q2KBG8_9FIRM</name>
<gene>
    <name evidence="15 18" type="primary">ilvD</name>
    <name evidence="18" type="ORF">ESZ91_02280</name>
</gene>
<feature type="binding site" evidence="15">
    <location>
        <position position="445"/>
    </location>
    <ligand>
        <name>Mg(2+)</name>
        <dbReference type="ChEBI" id="CHEBI:18420"/>
    </ligand>
</feature>
<dbReference type="Gene3D" id="3.50.30.80">
    <property type="entry name" value="IlvD/EDD C-terminal domain-like"/>
    <property type="match status" value="1"/>
</dbReference>
<accession>A0A4Q2KBG8</accession>
<evidence type="ECO:0000256" key="15">
    <source>
        <dbReference type="HAMAP-Rule" id="MF_00012"/>
    </source>
</evidence>
<organism evidence="18 19">
    <name type="scientific">Candidatus Borkfalkia ceftriaxoniphila</name>
    <dbReference type="NCBI Taxonomy" id="2508949"/>
    <lineage>
        <taxon>Bacteria</taxon>
        <taxon>Bacillati</taxon>
        <taxon>Bacillota</taxon>
        <taxon>Clostridia</taxon>
        <taxon>Christensenellales</taxon>
        <taxon>Christensenellaceae</taxon>
        <taxon>Candidatus Borkfalkia</taxon>
    </lineage>
</organism>
<evidence type="ECO:0000259" key="17">
    <source>
        <dbReference type="Pfam" id="PF24877"/>
    </source>
</evidence>
<sequence>MKNNIFAEGTAMSSQRSLFKALGWTDNEMKKPIIGIISAQSEIIPGHMHLDRIAEAVKEGVIAAGGKPVVVPSIGVCDGIAMGHEGMRYSLPSREIIADSAEILARAHAFSGLVFVGNCDKIIPGMLMAAVRLDIPAVFVSGGPMLAGKMHGERLSLSSMFEAVGAYNAGRIDEDELGRFECSACPTCGSCSGMFTANSLNCLTEALGISLPGNGTIPMVYSARLALAKCTGEAVMHLVRENIRPSDIITPKAVRNALAVDMAIGASSNSVLHLLALANEVGMSEEDFSLDIMNEMGSKVPNICKLAPAGKDYIEDLNEAGGISAVIKQLIDAGLFEGDALTASGVTQAERVKNAEVLDKNIIRPMDTPYSAKGGLAILKGNLAREGAVVKKSAVDKKMLRHSGPARVFDSEEAAMEAISTGKIVKGDVVVIRYEGPMGGPGMREMLSPTSAIVGAGLGADVALITDGRFSGATRGAAIGHVCPEAAAGGVIGVVEEGDIIDIDIENNRLDLRVDEKEIERRLAAFRPLEKPVTGYLKRYRAQVSSASRGAVFKK</sequence>
<dbReference type="NCBIfam" id="NF002068">
    <property type="entry name" value="PRK00911.1"/>
    <property type="match status" value="1"/>
</dbReference>
<evidence type="ECO:0000256" key="5">
    <source>
        <dbReference type="ARBA" id="ARBA00022723"/>
    </source>
</evidence>
<dbReference type="PROSITE" id="PS00887">
    <property type="entry name" value="ILVD_EDD_2"/>
    <property type="match status" value="1"/>
</dbReference>
<evidence type="ECO:0000256" key="9">
    <source>
        <dbReference type="ARBA" id="ARBA00023239"/>
    </source>
</evidence>
<feature type="domain" description="Dihydroxy-acid/6-phosphogluconate dehydratase C-terminal" evidence="17">
    <location>
        <begin position="361"/>
        <end position="551"/>
    </location>
</feature>
<comment type="cofactor">
    <cofactor evidence="15">
        <name>[2Fe-2S] cluster</name>
        <dbReference type="ChEBI" id="CHEBI:190135"/>
    </cofactor>
    <text evidence="15">Binds 1 [2Fe-2S] cluster per subunit. This cluster acts as a Lewis acid cofactor.</text>
</comment>
<dbReference type="EMBL" id="SDOZ01000002">
    <property type="protein sequence ID" value="RXZ61230.1"/>
    <property type="molecule type" value="Genomic_DNA"/>
</dbReference>
<dbReference type="Pfam" id="PF00920">
    <property type="entry name" value="ILVD_EDD_N"/>
    <property type="match status" value="1"/>
</dbReference>
<dbReference type="PANTHER" id="PTHR43661:SF3">
    <property type="entry name" value="D-XYLONATE DEHYDRATASE YAGF-RELATED"/>
    <property type="match status" value="1"/>
</dbReference>
<feature type="modified residue" description="N6-carboxylysine" evidence="15">
    <location>
        <position position="121"/>
    </location>
</feature>
<dbReference type="InterPro" id="IPR000581">
    <property type="entry name" value="ILV_EDD_N"/>
</dbReference>
<evidence type="ECO:0000256" key="8">
    <source>
        <dbReference type="ARBA" id="ARBA00023014"/>
    </source>
</evidence>
<dbReference type="UniPathway" id="UPA00047">
    <property type="reaction ID" value="UER00057"/>
</dbReference>
<dbReference type="OrthoDB" id="9807077at2"/>
<evidence type="ECO:0000256" key="6">
    <source>
        <dbReference type="ARBA" id="ARBA00022842"/>
    </source>
</evidence>
<keyword evidence="3 15" id="KW-0028">Amino-acid biosynthesis</keyword>
<comment type="caution">
    <text evidence="15">Lacks conserved residue(s) required for the propagation of feature annotation.</text>
</comment>
<dbReference type="UniPathway" id="UPA00049">
    <property type="reaction ID" value="UER00061"/>
</dbReference>
<evidence type="ECO:0000256" key="3">
    <source>
        <dbReference type="ARBA" id="ARBA00022605"/>
    </source>
</evidence>
<feature type="binding site" description="via carbamate group" evidence="15">
    <location>
        <position position="121"/>
    </location>
    <ligand>
        <name>Mg(2+)</name>
        <dbReference type="ChEBI" id="CHEBI:18420"/>
    </ligand>
</feature>
<comment type="subunit">
    <text evidence="15">Homodimer.</text>
</comment>
<comment type="caution">
    <text evidence="18">The sequence shown here is derived from an EMBL/GenBank/DDBJ whole genome shotgun (WGS) entry which is preliminary data.</text>
</comment>
<dbReference type="InterPro" id="IPR056740">
    <property type="entry name" value="ILV_EDD_C"/>
</dbReference>
<proteinExistence type="inferred from homology"/>
<dbReference type="Pfam" id="PF24877">
    <property type="entry name" value="ILV_EDD_C"/>
    <property type="match status" value="1"/>
</dbReference>
<evidence type="ECO:0000256" key="4">
    <source>
        <dbReference type="ARBA" id="ARBA00022714"/>
    </source>
</evidence>
<keyword evidence="6 15" id="KW-0460">Magnesium</keyword>
<dbReference type="PANTHER" id="PTHR43661">
    <property type="entry name" value="D-XYLONATE DEHYDRATASE"/>
    <property type="match status" value="1"/>
</dbReference>
<keyword evidence="4 15" id="KW-0001">2Fe-2S</keyword>
<evidence type="ECO:0000256" key="7">
    <source>
        <dbReference type="ARBA" id="ARBA00023004"/>
    </source>
</evidence>
<evidence type="ECO:0000259" key="16">
    <source>
        <dbReference type="Pfam" id="PF00920"/>
    </source>
</evidence>
<comment type="pathway">
    <text evidence="13 15">Amino-acid biosynthesis; L-isoleucine biosynthesis; L-isoleucine from 2-oxobutanoate: step 3/4.</text>
</comment>
<dbReference type="GO" id="GO:0000287">
    <property type="term" value="F:magnesium ion binding"/>
    <property type="evidence" value="ECO:0007669"/>
    <property type="project" value="UniProtKB-UniRule"/>
</dbReference>
<dbReference type="GO" id="GO:0004160">
    <property type="term" value="F:dihydroxy-acid dehydratase activity"/>
    <property type="evidence" value="ECO:0007669"/>
    <property type="project" value="UniProtKB-UniRule"/>
</dbReference>
<dbReference type="GO" id="GO:0009099">
    <property type="term" value="P:L-valine biosynthetic process"/>
    <property type="evidence" value="ECO:0007669"/>
    <property type="project" value="UniProtKB-UniRule"/>
</dbReference>
<keyword evidence="10 15" id="KW-0100">Branched-chain amino acid biosynthesis</keyword>
<comment type="pathway">
    <text evidence="12 15">Amino-acid biosynthesis; L-valine biosynthesis; L-valine from pyruvate: step 3/4.</text>
</comment>
<keyword evidence="5 15" id="KW-0479">Metal-binding</keyword>
<feature type="binding site" evidence="15">
    <location>
        <position position="78"/>
    </location>
    <ligand>
        <name>Mg(2+)</name>
        <dbReference type="ChEBI" id="CHEBI:18420"/>
    </ligand>
</feature>
<protein>
    <recommendedName>
        <fullName evidence="14 15">Dihydroxy-acid dehydratase</fullName>
        <shortName evidence="15">DAD</shortName>
        <ecNumber evidence="14 15">4.2.1.9</ecNumber>
    </recommendedName>
</protein>
<feature type="binding site" evidence="15">
    <location>
        <position position="120"/>
    </location>
    <ligand>
        <name>Mg(2+)</name>
        <dbReference type="ChEBI" id="CHEBI:18420"/>
    </ligand>
</feature>
<dbReference type="RefSeq" id="WP_129223709.1">
    <property type="nucleotide sequence ID" value="NZ_SDOZ01000002.1"/>
</dbReference>
<dbReference type="InterPro" id="IPR042096">
    <property type="entry name" value="Dihydro-acid_dehy_C"/>
</dbReference>
<dbReference type="FunFam" id="3.50.30.80:FF:000001">
    <property type="entry name" value="Dihydroxy-acid dehydratase"/>
    <property type="match status" value="1"/>
</dbReference>
<comment type="catalytic activity">
    <reaction evidence="15">
        <text>(2R,3R)-2,3-dihydroxy-3-methylpentanoate = (S)-3-methyl-2-oxopentanoate + H2O</text>
        <dbReference type="Rhea" id="RHEA:27694"/>
        <dbReference type="ChEBI" id="CHEBI:15377"/>
        <dbReference type="ChEBI" id="CHEBI:35146"/>
        <dbReference type="ChEBI" id="CHEBI:49258"/>
        <dbReference type="EC" id="4.2.1.9"/>
    </reaction>
</comment>
<dbReference type="PROSITE" id="PS00886">
    <property type="entry name" value="ILVD_EDD_1"/>
    <property type="match status" value="1"/>
</dbReference>
<evidence type="ECO:0000256" key="12">
    <source>
        <dbReference type="ARBA" id="ARBA00029436"/>
    </source>
</evidence>
<dbReference type="SUPFAM" id="SSF143975">
    <property type="entry name" value="IlvD/EDD N-terminal domain-like"/>
    <property type="match status" value="1"/>
</dbReference>
<evidence type="ECO:0000256" key="2">
    <source>
        <dbReference type="ARBA" id="ARBA00006486"/>
    </source>
</evidence>
<evidence type="ECO:0000256" key="1">
    <source>
        <dbReference type="ARBA" id="ARBA00001946"/>
    </source>
</evidence>
<comment type="function">
    <text evidence="15">Functions in the biosynthesis of branched-chain amino acids. Catalyzes the dehydration of (2R,3R)-2,3-dihydroxy-3-methylpentanoate (2,3-dihydroxy-3-methylvalerate) into 2-oxo-3-methylpentanoate (2-oxo-3-methylvalerate) and of (2R)-2,3-dihydroxy-3-methylbutanoate (2,3-dihydroxyisovalerate) into 2-oxo-3-methylbutanoate (2-oxoisovalerate), the penultimate precursor to L-isoleucine and L-valine, respectively.</text>
</comment>
<dbReference type="AlphaFoldDB" id="A0A4Q2KBG8"/>
<dbReference type="InterPro" id="IPR037237">
    <property type="entry name" value="IlvD/EDD_N"/>
</dbReference>
<keyword evidence="8 15" id="KW-0411">Iron-sulfur</keyword>
<dbReference type="GO" id="GO:0005829">
    <property type="term" value="C:cytosol"/>
    <property type="evidence" value="ECO:0007669"/>
    <property type="project" value="TreeGrafter"/>
</dbReference>
<dbReference type="SUPFAM" id="SSF52016">
    <property type="entry name" value="LeuD/IlvD-like"/>
    <property type="match status" value="1"/>
</dbReference>
<dbReference type="GO" id="GO:0051537">
    <property type="term" value="F:2 iron, 2 sulfur cluster binding"/>
    <property type="evidence" value="ECO:0007669"/>
    <property type="project" value="UniProtKB-UniRule"/>
</dbReference>
<dbReference type="EC" id="4.2.1.9" evidence="14 15"/>
<feature type="active site" description="Proton acceptor" evidence="15">
    <location>
        <position position="471"/>
    </location>
</feature>
<comment type="catalytic activity">
    <reaction evidence="11">
        <text>(2R)-2,3-dihydroxy-3-methylbutanoate = 3-methyl-2-oxobutanoate + H2O</text>
        <dbReference type="Rhea" id="RHEA:24809"/>
        <dbReference type="ChEBI" id="CHEBI:11851"/>
        <dbReference type="ChEBI" id="CHEBI:15377"/>
        <dbReference type="ChEBI" id="CHEBI:49072"/>
        <dbReference type="EC" id="4.2.1.9"/>
    </reaction>
    <physiologicalReaction direction="left-to-right" evidence="11">
        <dbReference type="Rhea" id="RHEA:24810"/>
    </physiologicalReaction>
</comment>
<dbReference type="InterPro" id="IPR004404">
    <property type="entry name" value="DihydroxyA_deHydtase"/>
</dbReference>
<keyword evidence="19" id="KW-1185">Reference proteome</keyword>
<comment type="cofactor">
    <cofactor evidence="1 15">
        <name>Mg(2+)</name>
        <dbReference type="ChEBI" id="CHEBI:18420"/>
    </cofactor>
</comment>
<comment type="similarity">
    <text evidence="2 15">Belongs to the IlvD/Edd family.</text>
</comment>
<dbReference type="NCBIfam" id="TIGR00110">
    <property type="entry name" value="ilvD"/>
    <property type="match status" value="1"/>
</dbReference>
<dbReference type="HAMAP" id="MF_00012">
    <property type="entry name" value="IlvD"/>
    <property type="match status" value="1"/>
</dbReference>
<keyword evidence="7 15" id="KW-0408">Iron</keyword>
<dbReference type="Proteomes" id="UP000291269">
    <property type="component" value="Unassembled WGS sequence"/>
</dbReference>
<evidence type="ECO:0000256" key="13">
    <source>
        <dbReference type="ARBA" id="ARBA00029437"/>
    </source>
</evidence>
<evidence type="ECO:0000313" key="19">
    <source>
        <dbReference type="Proteomes" id="UP000291269"/>
    </source>
</evidence>
<evidence type="ECO:0000256" key="10">
    <source>
        <dbReference type="ARBA" id="ARBA00023304"/>
    </source>
</evidence>
<evidence type="ECO:0000313" key="18">
    <source>
        <dbReference type="EMBL" id="RXZ61230.1"/>
    </source>
</evidence>
<dbReference type="InterPro" id="IPR020558">
    <property type="entry name" value="DiOHA_6PGluconate_deHydtase_CS"/>
</dbReference>
<keyword evidence="9 15" id="KW-0456">Lyase</keyword>
<reference evidence="18 19" key="1">
    <citation type="journal article" date="2019" name="Gut">
        <title>Antibiotics-induced monodominance of a novel gut bacterial order.</title>
        <authorList>
            <person name="Hildebrand F."/>
            <person name="Moitinho-Silva L."/>
            <person name="Blasche S."/>
            <person name="Jahn M.T."/>
            <person name="Gossmann T.I."/>
            <person name="Heuerta-Cepas J."/>
            <person name="Hercog R."/>
            <person name="Luetge M."/>
            <person name="Bahram M."/>
            <person name="Pryszlak A."/>
            <person name="Alves R.J."/>
            <person name="Waszak S.M."/>
            <person name="Zhu A."/>
            <person name="Ye L."/>
            <person name="Costea P.I."/>
            <person name="Aalvink S."/>
            <person name="Belzer C."/>
            <person name="Forslund S.K."/>
            <person name="Sunagawa S."/>
            <person name="Hentschel U."/>
            <person name="Merten C."/>
            <person name="Patil K.R."/>
            <person name="Benes V."/>
            <person name="Bork P."/>
        </authorList>
    </citation>
    <scope>NUCLEOTIDE SEQUENCE [LARGE SCALE GENOMIC DNA]</scope>
    <source>
        <strain evidence="18 19">HDS1380</strain>
    </source>
</reference>
<feature type="domain" description="Dihydroxy-acid/6-phosphogluconate dehydratase N-terminal" evidence="16">
    <location>
        <begin position="31"/>
        <end position="350"/>
    </location>
</feature>
<dbReference type="GO" id="GO:0009097">
    <property type="term" value="P:isoleucine biosynthetic process"/>
    <property type="evidence" value="ECO:0007669"/>
    <property type="project" value="UniProtKB-UniRule"/>
</dbReference>